<organism evidence="3 4">
    <name type="scientific">Actinospica durhamensis</name>
    <dbReference type="NCBI Taxonomy" id="1508375"/>
    <lineage>
        <taxon>Bacteria</taxon>
        <taxon>Bacillati</taxon>
        <taxon>Actinomycetota</taxon>
        <taxon>Actinomycetes</taxon>
        <taxon>Catenulisporales</taxon>
        <taxon>Actinospicaceae</taxon>
        <taxon>Actinospica</taxon>
    </lineage>
</organism>
<accession>A0A941EMD5</accession>
<dbReference type="GO" id="GO:0015888">
    <property type="term" value="P:thiamine transport"/>
    <property type="evidence" value="ECO:0007669"/>
    <property type="project" value="TreeGrafter"/>
</dbReference>
<dbReference type="RefSeq" id="WP_212528080.1">
    <property type="nucleotide sequence ID" value="NZ_JAGSOG010000034.1"/>
</dbReference>
<keyword evidence="4" id="KW-1185">Reference proteome</keyword>
<dbReference type="EMBL" id="JAGSOG010000034">
    <property type="protein sequence ID" value="MBR7833558.1"/>
    <property type="molecule type" value="Genomic_DNA"/>
</dbReference>
<comment type="caution">
    <text evidence="3">The sequence shown here is derived from an EMBL/GenBank/DDBJ whole genome shotgun (WGS) entry which is preliminary data.</text>
</comment>
<evidence type="ECO:0000256" key="2">
    <source>
        <dbReference type="SAM" id="SignalP"/>
    </source>
</evidence>
<dbReference type="GO" id="GO:0030975">
    <property type="term" value="F:thiamine binding"/>
    <property type="evidence" value="ECO:0007669"/>
    <property type="project" value="TreeGrafter"/>
</dbReference>
<feature type="signal peptide" evidence="2">
    <location>
        <begin position="1"/>
        <end position="23"/>
    </location>
</feature>
<dbReference type="PANTHER" id="PTHR30006">
    <property type="entry name" value="THIAMINE-BINDING PERIPLASMIC PROTEIN-RELATED"/>
    <property type="match status" value="1"/>
</dbReference>
<proteinExistence type="predicted"/>
<dbReference type="InterPro" id="IPR006059">
    <property type="entry name" value="SBP"/>
</dbReference>
<sequence>MKAWNARLAGTAATGALIIGALAGCSSNSSTATNSAGGSGNVPLVVYSSQGYDSAVTKAFTKATGIPVSLDDDSTGPLLAKVAAERNNPQWGLLWVDGDTAFAELDQQGQLLDYNPNVTLTAAGQTLVPTDHAYIPVSTTAVPALIYNAAKVSAVPTTWQDLLDPQYKGKIGMNDPSQSGPTFPLIAGLMNQLGGQSGGVAAGEAFLTKLKANGLVVHPTNGDTLHALETGQIDYGLIQSSAAMGEVATAKTSANFQPKVVYLGTTTLLPGVIGIDKGASAQVQKEAEKFVQYVLSAAGQHVMQTGDPTGDSLYWPILPGIDPVADAGTMPATYQRIDPSFWGPLEGQVNTFFDSNIK</sequence>
<name>A0A941EMD5_9ACTN</name>
<gene>
    <name evidence="3" type="ORF">KDL01_09790</name>
</gene>
<dbReference type="PANTHER" id="PTHR30006:SF2">
    <property type="entry name" value="ABC TRANSPORTER SUBSTRATE-BINDING PROTEIN"/>
    <property type="match status" value="1"/>
</dbReference>
<dbReference type="Gene3D" id="3.40.190.10">
    <property type="entry name" value="Periplasmic binding protein-like II"/>
    <property type="match status" value="2"/>
</dbReference>
<evidence type="ECO:0000313" key="4">
    <source>
        <dbReference type="Proteomes" id="UP000675781"/>
    </source>
</evidence>
<dbReference type="Proteomes" id="UP000675781">
    <property type="component" value="Unassembled WGS sequence"/>
</dbReference>
<feature type="chain" id="PRO_5038438862" evidence="2">
    <location>
        <begin position="24"/>
        <end position="358"/>
    </location>
</feature>
<dbReference type="GO" id="GO:0030288">
    <property type="term" value="C:outer membrane-bounded periplasmic space"/>
    <property type="evidence" value="ECO:0007669"/>
    <property type="project" value="TreeGrafter"/>
</dbReference>
<protein>
    <submittedName>
        <fullName evidence="3">Extracellular solute-binding protein</fullName>
    </submittedName>
</protein>
<dbReference type="GO" id="GO:0030976">
    <property type="term" value="F:thiamine pyrophosphate binding"/>
    <property type="evidence" value="ECO:0007669"/>
    <property type="project" value="TreeGrafter"/>
</dbReference>
<evidence type="ECO:0000256" key="1">
    <source>
        <dbReference type="ARBA" id="ARBA00022729"/>
    </source>
</evidence>
<dbReference type="Pfam" id="PF13416">
    <property type="entry name" value="SBP_bac_8"/>
    <property type="match status" value="1"/>
</dbReference>
<reference evidence="3" key="1">
    <citation type="submission" date="2021-04" db="EMBL/GenBank/DDBJ databases">
        <title>Genome based classification of Actinospica acidithermotolerans sp. nov., an actinobacterium isolated from an Indonesian hot spring.</title>
        <authorList>
            <person name="Kusuma A.B."/>
            <person name="Putra K.E."/>
            <person name="Nafisah S."/>
            <person name="Loh J."/>
            <person name="Nouioui I."/>
            <person name="Goodfellow M."/>
        </authorList>
    </citation>
    <scope>NUCLEOTIDE SEQUENCE</scope>
    <source>
        <strain evidence="3">CSCA 57</strain>
    </source>
</reference>
<dbReference type="AlphaFoldDB" id="A0A941EMD5"/>
<dbReference type="SUPFAM" id="SSF53850">
    <property type="entry name" value="Periplasmic binding protein-like II"/>
    <property type="match status" value="1"/>
</dbReference>
<keyword evidence="1 2" id="KW-0732">Signal</keyword>
<dbReference type="PROSITE" id="PS51257">
    <property type="entry name" value="PROKAR_LIPOPROTEIN"/>
    <property type="match status" value="1"/>
</dbReference>
<evidence type="ECO:0000313" key="3">
    <source>
        <dbReference type="EMBL" id="MBR7833558.1"/>
    </source>
</evidence>